<dbReference type="OrthoDB" id="1730596at2759"/>
<dbReference type="GO" id="GO:0003676">
    <property type="term" value="F:nucleic acid binding"/>
    <property type="evidence" value="ECO:0007669"/>
    <property type="project" value="InterPro"/>
</dbReference>
<dbReference type="Pfam" id="PF13456">
    <property type="entry name" value="RVT_3"/>
    <property type="match status" value="1"/>
</dbReference>
<gene>
    <name evidence="3" type="ORF">PHMEG_00016465</name>
</gene>
<reference evidence="4" key="1">
    <citation type="submission" date="2017-03" db="EMBL/GenBank/DDBJ databases">
        <title>Phytopthora megakarya and P. palmivora, two closely related causual agents of cacao black pod achieved similar genome size and gene model numbers by different mechanisms.</title>
        <authorList>
            <person name="Ali S."/>
            <person name="Shao J."/>
            <person name="Larry D.J."/>
            <person name="Kronmiller B."/>
            <person name="Shen D."/>
            <person name="Strem M.D."/>
            <person name="Melnick R.L."/>
            <person name="Guiltinan M.J."/>
            <person name="Tyler B.M."/>
            <person name="Meinhardt L.W."/>
            <person name="Bailey B.A."/>
        </authorList>
    </citation>
    <scope>NUCLEOTIDE SEQUENCE [LARGE SCALE GENOMIC DNA]</scope>
    <source>
        <strain evidence="4">zdho120</strain>
    </source>
</reference>
<dbReference type="InterPro" id="IPR036397">
    <property type="entry name" value="RNaseH_sf"/>
</dbReference>
<sequence length="254" mass="28071">MTEYSGMINGVEAALDIGATDLVIVGDSKLAIQQSLGVIECKKESLVTQLNCHREIVARLKSVKYLHAVREYKASTDPLATEALESNVSSVVSTEAKLAELTFLNRIQEVIYAPITESSVDEPSGNIAHSQREIGDLTVTTSLQAKSRPKRVSFADENSVTDEEGAAQREEASGVTTEDSIDQEAELSRITVPNYDTSVSLKAKHVNPLTLQRERRRRIVTAHGEELRWDNLKTVLTRCDLRKILSHSFQPKPV</sequence>
<feature type="domain" description="RNase H type-1" evidence="2">
    <location>
        <begin position="2"/>
        <end position="82"/>
    </location>
</feature>
<name>A0A225VZ93_9STRA</name>
<dbReference type="Proteomes" id="UP000198211">
    <property type="component" value="Unassembled WGS sequence"/>
</dbReference>
<dbReference type="AlphaFoldDB" id="A0A225VZ93"/>
<dbReference type="InterPro" id="IPR002156">
    <property type="entry name" value="RNaseH_domain"/>
</dbReference>
<comment type="caution">
    <text evidence="3">The sequence shown here is derived from an EMBL/GenBank/DDBJ whole genome shotgun (WGS) entry which is preliminary data.</text>
</comment>
<organism evidence="3 4">
    <name type="scientific">Phytophthora megakarya</name>
    <dbReference type="NCBI Taxonomy" id="4795"/>
    <lineage>
        <taxon>Eukaryota</taxon>
        <taxon>Sar</taxon>
        <taxon>Stramenopiles</taxon>
        <taxon>Oomycota</taxon>
        <taxon>Peronosporomycetes</taxon>
        <taxon>Peronosporales</taxon>
        <taxon>Peronosporaceae</taxon>
        <taxon>Phytophthora</taxon>
    </lineage>
</organism>
<keyword evidence="4" id="KW-1185">Reference proteome</keyword>
<evidence type="ECO:0000256" key="1">
    <source>
        <dbReference type="SAM" id="MobiDB-lite"/>
    </source>
</evidence>
<protein>
    <recommendedName>
        <fullName evidence="2">RNase H type-1 domain-containing protein</fullName>
    </recommendedName>
</protein>
<proteinExistence type="predicted"/>
<dbReference type="Gene3D" id="3.30.420.10">
    <property type="entry name" value="Ribonuclease H-like superfamily/Ribonuclease H"/>
    <property type="match status" value="1"/>
</dbReference>
<dbReference type="GO" id="GO:0004523">
    <property type="term" value="F:RNA-DNA hybrid ribonuclease activity"/>
    <property type="evidence" value="ECO:0007669"/>
    <property type="project" value="InterPro"/>
</dbReference>
<accession>A0A225VZ93</accession>
<evidence type="ECO:0000313" key="4">
    <source>
        <dbReference type="Proteomes" id="UP000198211"/>
    </source>
</evidence>
<dbReference type="EMBL" id="NBNE01002380">
    <property type="protein sequence ID" value="OWZ10655.1"/>
    <property type="molecule type" value="Genomic_DNA"/>
</dbReference>
<evidence type="ECO:0000259" key="2">
    <source>
        <dbReference type="Pfam" id="PF13456"/>
    </source>
</evidence>
<evidence type="ECO:0000313" key="3">
    <source>
        <dbReference type="EMBL" id="OWZ10655.1"/>
    </source>
</evidence>
<feature type="region of interest" description="Disordered" evidence="1">
    <location>
        <begin position="148"/>
        <end position="181"/>
    </location>
</feature>